<name>A0ABY4TU60_9SPHN</name>
<evidence type="ECO:0000313" key="3">
    <source>
        <dbReference type="Proteomes" id="UP001055580"/>
    </source>
</evidence>
<accession>A0ABY4TU60</accession>
<dbReference type="Proteomes" id="UP001055580">
    <property type="component" value="Chromosome"/>
</dbReference>
<organism evidence="2 3">
    <name type="scientific">Sphingomonas donggukensis</name>
    <dbReference type="NCBI Taxonomy" id="2949093"/>
    <lineage>
        <taxon>Bacteria</taxon>
        <taxon>Pseudomonadati</taxon>
        <taxon>Pseudomonadota</taxon>
        <taxon>Alphaproteobacteria</taxon>
        <taxon>Sphingomonadales</taxon>
        <taxon>Sphingomonadaceae</taxon>
        <taxon>Sphingomonas</taxon>
    </lineage>
</organism>
<keyword evidence="1" id="KW-0732">Signal</keyword>
<gene>
    <name evidence="2" type="ORF">M9980_00850</name>
</gene>
<dbReference type="RefSeq" id="WP_250752391.1">
    <property type="nucleotide sequence ID" value="NZ_CP098401.1"/>
</dbReference>
<evidence type="ECO:0000313" key="2">
    <source>
        <dbReference type="EMBL" id="URW75817.1"/>
    </source>
</evidence>
<reference evidence="2" key="1">
    <citation type="submission" date="2022-05" db="EMBL/GenBank/DDBJ databases">
        <title>Sphingomonas sp. strain RMG20 Genome sequencing and assembly.</title>
        <authorList>
            <person name="Kim I."/>
        </authorList>
    </citation>
    <scope>NUCLEOTIDE SEQUENCE</scope>
    <source>
        <strain evidence="2">RMG20</strain>
    </source>
</reference>
<sequence length="232" mass="24782">MRSRYPGIALATILTLAAAAPAHADELQAQIVAGARATRADAYAFRRTLTIERTGAARKTIVESYDPRRPAGRQWLLASIDGRAPTAKEAADAAKAKRGSTPSYGELAKWIGAPATRSDAGAGYVAYRYASLPKGTIKLGSHDASADTRAEVLVNVQGKAPFVERIRFTSTKGFRMMLVAAVKAMTVTARYRAIADGQFVPEGSASELTGSMMGKDGHMRTTVAYSDMQKVR</sequence>
<feature type="chain" id="PRO_5045504013" description="Outer membrane lipoprotein-sorting protein" evidence="1">
    <location>
        <begin position="25"/>
        <end position="232"/>
    </location>
</feature>
<keyword evidence="3" id="KW-1185">Reference proteome</keyword>
<dbReference type="EMBL" id="CP098401">
    <property type="protein sequence ID" value="URW75817.1"/>
    <property type="molecule type" value="Genomic_DNA"/>
</dbReference>
<evidence type="ECO:0008006" key="4">
    <source>
        <dbReference type="Google" id="ProtNLM"/>
    </source>
</evidence>
<proteinExistence type="predicted"/>
<feature type="signal peptide" evidence="1">
    <location>
        <begin position="1"/>
        <end position="24"/>
    </location>
</feature>
<evidence type="ECO:0000256" key="1">
    <source>
        <dbReference type="SAM" id="SignalP"/>
    </source>
</evidence>
<protein>
    <recommendedName>
        <fullName evidence="4">Outer membrane lipoprotein-sorting protein</fullName>
    </recommendedName>
</protein>